<sequence length="176" mass="17760">MTTRLARVVAVGALALLVAGCGTVEEPAEAPPTDVVSASPTPSETPSASPTPTAITREEAGARYLELVAPVNAGIEAWNAAAAASDYATMRAMAGERAASYRSFADGLIAAEWPPEAEAAVDRLVSELAGDVGVFVQVGTSTTDAETQQALALAAPPGSAAQELRMLLGLDNIPAG</sequence>
<dbReference type="PROSITE" id="PS51257">
    <property type="entry name" value="PROKAR_LIPOPROTEIN"/>
    <property type="match status" value="1"/>
</dbReference>
<dbReference type="RefSeq" id="WP_183294321.1">
    <property type="nucleotide sequence ID" value="NZ_JACHVX010000001.1"/>
</dbReference>
<evidence type="ECO:0008006" key="4">
    <source>
        <dbReference type="Google" id="ProtNLM"/>
    </source>
</evidence>
<dbReference type="AlphaFoldDB" id="A0A7W4Y976"/>
<evidence type="ECO:0000313" key="3">
    <source>
        <dbReference type="Proteomes" id="UP000518206"/>
    </source>
</evidence>
<name>A0A7W4Y976_9CELL</name>
<evidence type="ECO:0000313" key="2">
    <source>
        <dbReference type="EMBL" id="MBB2921278.1"/>
    </source>
</evidence>
<proteinExistence type="predicted"/>
<protein>
    <recommendedName>
        <fullName evidence="4">Lipoprotein</fullName>
    </recommendedName>
</protein>
<accession>A0A7W4Y976</accession>
<reference evidence="2 3" key="2">
    <citation type="submission" date="2020-08" db="EMBL/GenBank/DDBJ databases">
        <authorList>
            <person name="Partida-Martinez L."/>
            <person name="Huntemann M."/>
            <person name="Clum A."/>
            <person name="Wang J."/>
            <person name="Palaniappan K."/>
            <person name="Ritter S."/>
            <person name="Chen I.-M."/>
            <person name="Stamatis D."/>
            <person name="Reddy T."/>
            <person name="O'Malley R."/>
            <person name="Daum C."/>
            <person name="Shapiro N."/>
            <person name="Ivanova N."/>
            <person name="Kyrpides N."/>
            <person name="Woyke T."/>
        </authorList>
    </citation>
    <scope>NUCLEOTIDE SEQUENCE [LARGE SCALE GENOMIC DNA]</scope>
    <source>
        <strain evidence="2 3">RAS26</strain>
    </source>
</reference>
<evidence type="ECO:0000256" key="1">
    <source>
        <dbReference type="SAM" id="MobiDB-lite"/>
    </source>
</evidence>
<organism evidence="2 3">
    <name type="scientific">Cellulomonas cellasea</name>
    <dbReference type="NCBI Taxonomy" id="43670"/>
    <lineage>
        <taxon>Bacteria</taxon>
        <taxon>Bacillati</taxon>
        <taxon>Actinomycetota</taxon>
        <taxon>Actinomycetes</taxon>
        <taxon>Micrococcales</taxon>
        <taxon>Cellulomonadaceae</taxon>
        <taxon>Cellulomonas</taxon>
    </lineage>
</organism>
<feature type="compositionally biased region" description="Low complexity" evidence="1">
    <location>
        <begin position="37"/>
        <end position="53"/>
    </location>
</feature>
<gene>
    <name evidence="2" type="ORF">FHR80_000172</name>
</gene>
<reference evidence="2 3" key="1">
    <citation type="submission" date="2020-08" db="EMBL/GenBank/DDBJ databases">
        <title>The Agave Microbiome: Exploring the role of microbial communities in plant adaptations to desert environments.</title>
        <authorList>
            <person name="Partida-Martinez L.P."/>
        </authorList>
    </citation>
    <scope>NUCLEOTIDE SEQUENCE [LARGE SCALE GENOMIC DNA]</scope>
    <source>
        <strain evidence="2 3">RAS26</strain>
    </source>
</reference>
<feature type="region of interest" description="Disordered" evidence="1">
    <location>
        <begin position="27"/>
        <end position="53"/>
    </location>
</feature>
<dbReference type="Proteomes" id="UP000518206">
    <property type="component" value="Unassembled WGS sequence"/>
</dbReference>
<dbReference type="EMBL" id="JACHVX010000001">
    <property type="protein sequence ID" value="MBB2921278.1"/>
    <property type="molecule type" value="Genomic_DNA"/>
</dbReference>
<comment type="caution">
    <text evidence="2">The sequence shown here is derived from an EMBL/GenBank/DDBJ whole genome shotgun (WGS) entry which is preliminary data.</text>
</comment>